<accession>A0ABS9VMM8</accession>
<feature type="domain" description="Glutamate-ammonia ligase adenylyltransferase repeated" evidence="7">
    <location>
        <begin position="537"/>
        <end position="777"/>
    </location>
</feature>
<keyword evidence="2 9" id="KW-0548">Nucleotidyltransferase</keyword>
<dbReference type="CDD" id="cd05401">
    <property type="entry name" value="NT_GlnE_GlnD_like"/>
    <property type="match status" value="2"/>
</dbReference>
<protein>
    <submittedName>
        <fullName evidence="9">Bifunctional [glutamine synthetase] adenylyltransferase/[glutamine synthetase]-adenylyl-L-tyrosine phosphorylase</fullName>
        <ecNumber evidence="9">2.7.7.89</ecNumber>
    </submittedName>
</protein>
<keyword evidence="1 9" id="KW-0808">Transferase</keyword>
<reference evidence="9 10" key="1">
    <citation type="submission" date="2022-03" db="EMBL/GenBank/DDBJ databases">
        <authorList>
            <person name="Jo J.-H."/>
            <person name="Im W.-T."/>
        </authorList>
    </citation>
    <scope>NUCLEOTIDE SEQUENCE [LARGE SCALE GENOMIC DNA]</scope>
    <source>
        <strain evidence="9 10">SM33</strain>
    </source>
</reference>
<dbReference type="EMBL" id="JAKZHW010000001">
    <property type="protein sequence ID" value="MCH8616225.1"/>
    <property type="molecule type" value="Genomic_DNA"/>
</dbReference>
<dbReference type="InterPro" id="IPR023057">
    <property type="entry name" value="GlnE"/>
</dbReference>
<keyword evidence="10" id="KW-1185">Reference proteome</keyword>
<feature type="domain" description="Glutamate-ammonia ligase adenylyltransferase repeated" evidence="7">
    <location>
        <begin position="79"/>
        <end position="272"/>
    </location>
</feature>
<evidence type="ECO:0000313" key="10">
    <source>
        <dbReference type="Proteomes" id="UP001203058"/>
    </source>
</evidence>
<dbReference type="RefSeq" id="WP_241447031.1">
    <property type="nucleotide sequence ID" value="NZ_JAKZHW010000001.1"/>
</dbReference>
<feature type="domain" description="PII-uridylyltransferase/Glutamine-synthetase adenylyltransferase" evidence="8">
    <location>
        <begin position="798"/>
        <end position="874"/>
    </location>
</feature>
<evidence type="ECO:0000259" key="7">
    <source>
        <dbReference type="Pfam" id="PF03710"/>
    </source>
</evidence>
<dbReference type="NCBIfam" id="NF010706">
    <property type="entry name" value="PRK14108.1"/>
    <property type="match status" value="1"/>
</dbReference>
<evidence type="ECO:0000256" key="1">
    <source>
        <dbReference type="ARBA" id="ARBA00022679"/>
    </source>
</evidence>
<dbReference type="Pfam" id="PF08335">
    <property type="entry name" value="GlnD_UR_UTase"/>
    <property type="match status" value="2"/>
</dbReference>
<proteinExistence type="predicted"/>
<keyword evidence="4" id="KW-0067">ATP-binding</keyword>
<feature type="domain" description="PII-uridylyltransferase/Glutamine-synthetase adenylyltransferase" evidence="8">
    <location>
        <begin position="297"/>
        <end position="431"/>
    </location>
</feature>
<dbReference type="Pfam" id="PF03710">
    <property type="entry name" value="GlnE"/>
    <property type="match status" value="2"/>
</dbReference>
<dbReference type="InterPro" id="IPR013546">
    <property type="entry name" value="PII_UdlTrfase/GS_AdlTrfase"/>
</dbReference>
<dbReference type="Gene3D" id="3.30.460.10">
    <property type="entry name" value="Beta Polymerase, domain 2"/>
    <property type="match status" value="2"/>
</dbReference>
<dbReference type="EC" id="2.7.7.89" evidence="9"/>
<dbReference type="InterPro" id="IPR043519">
    <property type="entry name" value="NT_sf"/>
</dbReference>
<evidence type="ECO:0000256" key="4">
    <source>
        <dbReference type="ARBA" id="ARBA00022840"/>
    </source>
</evidence>
<evidence type="ECO:0000256" key="5">
    <source>
        <dbReference type="ARBA" id="ARBA00022842"/>
    </source>
</evidence>
<name>A0ABS9VMM8_9SPHN</name>
<dbReference type="SUPFAM" id="SSF81301">
    <property type="entry name" value="Nucleotidyltransferase"/>
    <property type="match status" value="2"/>
</dbReference>
<evidence type="ECO:0000256" key="3">
    <source>
        <dbReference type="ARBA" id="ARBA00022741"/>
    </source>
</evidence>
<dbReference type="Gene3D" id="1.20.120.330">
    <property type="entry name" value="Nucleotidyltransferases domain 2"/>
    <property type="match status" value="2"/>
</dbReference>
<keyword evidence="3" id="KW-0547">Nucleotide-binding</keyword>
<evidence type="ECO:0000256" key="2">
    <source>
        <dbReference type="ARBA" id="ARBA00022695"/>
    </source>
</evidence>
<dbReference type="PANTHER" id="PTHR30621">
    <property type="entry name" value="GLUTAMINE SYNTHETASE ADENYLYLTRANSFERASE"/>
    <property type="match status" value="1"/>
</dbReference>
<dbReference type="SUPFAM" id="SSF81593">
    <property type="entry name" value="Nucleotidyltransferase substrate binding subunit/domain"/>
    <property type="match status" value="2"/>
</dbReference>
<dbReference type="PANTHER" id="PTHR30621:SF0">
    <property type="entry name" value="BIFUNCTIONAL GLUTAMINE SYNTHETASE ADENYLYLTRANSFERASE_ADENYLYL-REMOVING ENZYME"/>
    <property type="match status" value="1"/>
</dbReference>
<dbReference type="NCBIfam" id="NF008292">
    <property type="entry name" value="PRK11072.1"/>
    <property type="match status" value="1"/>
</dbReference>
<keyword evidence="5" id="KW-0460">Magnesium</keyword>
<dbReference type="InterPro" id="IPR005190">
    <property type="entry name" value="GlnE_rpt_dom"/>
</dbReference>
<dbReference type="Gene3D" id="1.20.120.1510">
    <property type="match status" value="1"/>
</dbReference>
<gene>
    <name evidence="9" type="ORF">LZ016_08950</name>
</gene>
<comment type="caution">
    <text evidence="9">The sequence shown here is derived from an EMBL/GenBank/DDBJ whole genome shotgun (WGS) entry which is preliminary data.</text>
</comment>
<dbReference type="Proteomes" id="UP001203058">
    <property type="component" value="Unassembled WGS sequence"/>
</dbReference>
<dbReference type="GO" id="GO:0047388">
    <property type="term" value="F:[glutamine synthetase]-adenylyl-L-tyrosine phosphorylase activity"/>
    <property type="evidence" value="ECO:0007669"/>
    <property type="project" value="UniProtKB-EC"/>
</dbReference>
<evidence type="ECO:0000313" key="9">
    <source>
        <dbReference type="EMBL" id="MCH8616225.1"/>
    </source>
</evidence>
<organism evidence="9 10">
    <name type="scientific">Sphingomonas telluris</name>
    <dbReference type="NCBI Taxonomy" id="2907998"/>
    <lineage>
        <taxon>Bacteria</taxon>
        <taxon>Pseudomonadati</taxon>
        <taxon>Pseudomonadota</taxon>
        <taxon>Alphaproteobacteria</taxon>
        <taxon>Sphingomonadales</taxon>
        <taxon>Sphingomonadaceae</taxon>
        <taxon>Sphingomonas</taxon>
    </lineage>
</organism>
<evidence type="ECO:0000256" key="6">
    <source>
        <dbReference type="ARBA" id="ARBA00023268"/>
    </source>
</evidence>
<sequence>MPPWIDAPCPWSVDNYRLAGRFPLKSAIGQETAATSRPAAGATRQAALDRAREFSPFLREAAAALPQLADLFVEQGSVSAIEAAVAVRGDTVEAELRRQRLGLALTVAFGDLAGELSFEEATGALSDFADSAIERALAAALNERVPGCEVKGITALALGKLGSRELNYSSDVDLLLLFDPETMPRRERDDPSEAAVRVGKRMIELLQKRTGDGYVVRVDLRLRPSPEVTPIVLPVNAAISHYESSALPWERAAFIRARVCAGDRTLGEHFLQSIKPFVWRRSLDFGVIEEVREISARIRDHYAQGAQLGPGFDLKRGRGGIREVEFFAQIQQMIHGGRDPAVREPATLDALDALQRTGKIGADDAAALAEAYRLFRTIEHRVQMIDDAQTHLLPLDRSALDQVAHLHELPDGDALIELLRPHVERTETLFNSLAPDREGRLSNDEDKLAEELRTLGFDNPDVAMRRIHDWRSGKARSLRSPAALTAFEGMLPGLLREIATGPDPERALNRFADIIERLSSGINLYRLLEARPQLARHLALILAHAPPLGDMLAARPDLLDGLIDESSFSLPPEPDVLSERLLSAMAGEAYDRALDRTRRQVNERRFALGVTLIAAHADPLDVAIGYSDVAESAVVALAELATDELARTYGRVPGAELIILALGRFGGRALTHASDLDIIYLYDAPPGAMSDGAKSVSATDYFNRLANRVTAALSVSTAVGGLYDVDTRLRPQGSEGMLAVSLEGFVDYQRGEAWTWEHMALCRARPIYGSAQKREKIRQAIHSILADRGDKAKIRADAAKMRDEMARHKRPSGPLDIKLGPGGLVDLEFAVHTLQLTNGQGLDTRLECAIAGLAEKGLMDPSYDADLRLLSRMLVVMRLVAPDGKEPPEKSRGLVASLCGHESWESLLAAHDEARQRIAALWKKVKEAP</sequence>
<keyword evidence="6" id="KW-0511">Multifunctional enzyme</keyword>
<evidence type="ECO:0000259" key="8">
    <source>
        <dbReference type="Pfam" id="PF08335"/>
    </source>
</evidence>